<name>A0AAV4C2P8_9GAST</name>
<reference evidence="2 3" key="1">
    <citation type="journal article" date="2021" name="Elife">
        <title>Chloroplast acquisition without the gene transfer in kleptoplastic sea slugs, Plakobranchus ocellatus.</title>
        <authorList>
            <person name="Maeda T."/>
            <person name="Takahashi S."/>
            <person name="Yoshida T."/>
            <person name="Shimamura S."/>
            <person name="Takaki Y."/>
            <person name="Nagai Y."/>
            <person name="Toyoda A."/>
            <person name="Suzuki Y."/>
            <person name="Arimoto A."/>
            <person name="Ishii H."/>
            <person name="Satoh N."/>
            <person name="Nishiyama T."/>
            <person name="Hasebe M."/>
            <person name="Maruyama T."/>
            <person name="Minagawa J."/>
            <person name="Obokata J."/>
            <person name="Shigenobu S."/>
        </authorList>
    </citation>
    <scope>NUCLEOTIDE SEQUENCE [LARGE SCALE GENOMIC DNA]</scope>
</reference>
<dbReference type="SUPFAM" id="SSF51556">
    <property type="entry name" value="Metallo-dependent hydrolases"/>
    <property type="match status" value="1"/>
</dbReference>
<dbReference type="InterPro" id="IPR032466">
    <property type="entry name" value="Metal_Hydrolase"/>
</dbReference>
<comment type="similarity">
    <text evidence="1">Belongs to the metallo-dependent hydrolases superfamily. TatD-type hydrolase family.</text>
</comment>
<dbReference type="Gene3D" id="3.20.20.140">
    <property type="entry name" value="Metal-dependent hydrolases"/>
    <property type="match status" value="1"/>
</dbReference>
<dbReference type="AlphaFoldDB" id="A0AAV4C2P8"/>
<dbReference type="PANTHER" id="PTHR46363:SF1">
    <property type="entry name" value="DEOXYRIBONUCLEASE TATDN2-RELATED"/>
    <property type="match status" value="1"/>
</dbReference>
<dbReference type="PANTHER" id="PTHR46363">
    <property type="entry name" value="DEOXYRIBONUCLEASE TATDN2-RELATED"/>
    <property type="match status" value="1"/>
</dbReference>
<comment type="caution">
    <text evidence="2">The sequence shown here is derived from an EMBL/GenBank/DDBJ whole genome shotgun (WGS) entry which is preliminary data.</text>
</comment>
<evidence type="ECO:0000313" key="3">
    <source>
        <dbReference type="Proteomes" id="UP000735302"/>
    </source>
</evidence>
<keyword evidence="3" id="KW-1185">Reference proteome</keyword>
<gene>
    <name evidence="2" type="ORF">PoB_005203700</name>
</gene>
<dbReference type="Pfam" id="PF01026">
    <property type="entry name" value="TatD_DNase"/>
    <property type="match status" value="1"/>
</dbReference>
<evidence type="ECO:0000256" key="1">
    <source>
        <dbReference type="ARBA" id="ARBA00009275"/>
    </source>
</evidence>
<dbReference type="Proteomes" id="UP000735302">
    <property type="component" value="Unassembled WGS sequence"/>
</dbReference>
<dbReference type="EMBL" id="BLXT01005762">
    <property type="protein sequence ID" value="GFO25532.1"/>
    <property type="molecule type" value="Genomic_DNA"/>
</dbReference>
<sequence length="156" mass="17089">MIEMPLPYPSNNPVKLSGGVMVFCVKSSYPRSLLRAVNVSGFAAAIGVHSQTCSGGHKGKEDEVYFRGFKLVGPCLPRDQPIQLHCFSGGAVAFAKWQKRFPHVYASFSGLVSSFEEHQTQGLRAVPGDRLMLETDSPYLPTVRLHLTSRGRCCST</sequence>
<evidence type="ECO:0000313" key="2">
    <source>
        <dbReference type="EMBL" id="GFO25532.1"/>
    </source>
</evidence>
<organism evidence="2 3">
    <name type="scientific">Plakobranchus ocellatus</name>
    <dbReference type="NCBI Taxonomy" id="259542"/>
    <lineage>
        <taxon>Eukaryota</taxon>
        <taxon>Metazoa</taxon>
        <taxon>Spiralia</taxon>
        <taxon>Lophotrochozoa</taxon>
        <taxon>Mollusca</taxon>
        <taxon>Gastropoda</taxon>
        <taxon>Heterobranchia</taxon>
        <taxon>Euthyneura</taxon>
        <taxon>Panpulmonata</taxon>
        <taxon>Sacoglossa</taxon>
        <taxon>Placobranchoidea</taxon>
        <taxon>Plakobranchidae</taxon>
        <taxon>Plakobranchus</taxon>
    </lineage>
</organism>
<dbReference type="InterPro" id="IPR001130">
    <property type="entry name" value="TatD-like"/>
</dbReference>
<protein>
    <submittedName>
        <fullName evidence="2">Vacuolar protein sorting-associated protein 13d</fullName>
    </submittedName>
</protein>
<proteinExistence type="inferred from homology"/>
<dbReference type="GO" id="GO:0016788">
    <property type="term" value="F:hydrolase activity, acting on ester bonds"/>
    <property type="evidence" value="ECO:0007669"/>
    <property type="project" value="InterPro"/>
</dbReference>
<accession>A0AAV4C2P8</accession>